<evidence type="ECO:0000313" key="2">
    <source>
        <dbReference type="Proteomes" id="UP000681027"/>
    </source>
</evidence>
<dbReference type="SUPFAM" id="SSF140423">
    <property type="entry name" value="MW0975(SA0943)-like"/>
    <property type="match status" value="1"/>
</dbReference>
<name>A0ABS5NMH9_9BACI</name>
<dbReference type="PROSITE" id="PS51257">
    <property type="entry name" value="PROKAR_LIPOPROTEIN"/>
    <property type="match status" value="1"/>
</dbReference>
<keyword evidence="2" id="KW-1185">Reference proteome</keyword>
<dbReference type="InterPro" id="IPR036785">
    <property type="entry name" value="YkyA-like_sf"/>
</dbReference>
<dbReference type="RefSeq" id="WP_213100535.1">
    <property type="nucleotide sequence ID" value="NZ_JAGYPM010000001.1"/>
</dbReference>
<gene>
    <name evidence="1" type="ORF">KHA94_02340</name>
</gene>
<sequence>MVIRKSYIILVYLAGVLLLTGCLKQQTPVEKMYKVLENVVASEEAFEAQQDPLVELEKKEKEIYDKIISLGMKEFEEVTKLSNEASEIVDQRKTHIEKEEESIKASEKEFKALKPIIEDLKNPALKEKSLQLYEIMIERYKIHSELYLYYSKAIELDRELYAMFKNENIQLDQLEDQITKINEIYGKVLEANEKFNEKTKRYNDMKLSLYKESGLEVKVKE</sequence>
<dbReference type="Proteomes" id="UP000681027">
    <property type="component" value="Unassembled WGS sequence"/>
</dbReference>
<dbReference type="Gene3D" id="1.20.120.570">
    <property type="entry name" value="YkyA-like"/>
    <property type="match status" value="1"/>
</dbReference>
<reference evidence="1 2" key="1">
    <citation type="submission" date="2021-05" db="EMBL/GenBank/DDBJ databases">
        <title>Novel Bacillus species.</title>
        <authorList>
            <person name="Liu G."/>
        </authorList>
    </citation>
    <scope>NUCLEOTIDE SEQUENCE [LARGE SCALE GENOMIC DNA]</scope>
    <source>
        <strain evidence="1 2">FJAT-49705</strain>
    </source>
</reference>
<dbReference type="Pfam" id="PF10368">
    <property type="entry name" value="YkyA"/>
    <property type="match status" value="1"/>
</dbReference>
<accession>A0ABS5NMH9</accession>
<evidence type="ECO:0000313" key="1">
    <source>
        <dbReference type="EMBL" id="MBS4189054.1"/>
    </source>
</evidence>
<comment type="caution">
    <text evidence="1">The sequence shown here is derived from an EMBL/GenBank/DDBJ whole genome shotgun (WGS) entry which is preliminary data.</text>
</comment>
<protein>
    <submittedName>
        <fullName evidence="1">YkyA family protein</fullName>
    </submittedName>
</protein>
<proteinExistence type="predicted"/>
<dbReference type="InterPro" id="IPR019454">
    <property type="entry name" value="Lipoprot_YkyA-like"/>
</dbReference>
<dbReference type="EMBL" id="JAGYPM010000001">
    <property type="protein sequence ID" value="MBS4189054.1"/>
    <property type="molecule type" value="Genomic_DNA"/>
</dbReference>
<organism evidence="1 2">
    <name type="scientific">Cytobacillus citreus</name>
    <dbReference type="NCBI Taxonomy" id="2833586"/>
    <lineage>
        <taxon>Bacteria</taxon>
        <taxon>Bacillati</taxon>
        <taxon>Bacillota</taxon>
        <taxon>Bacilli</taxon>
        <taxon>Bacillales</taxon>
        <taxon>Bacillaceae</taxon>
        <taxon>Cytobacillus</taxon>
    </lineage>
</organism>